<sequence>MPKKKTHSEFLADLGRLNAHADDLEIESEYQGSKAPVDVRCLRCGHKWMTMPGTLLQGCGCPRCGEKQLRRKKTYTNEKFLEKLAKINPEAEPLMEYTKGSSYIDVRCKRCGTIWSSKGYNLLQGKGCPHCGAIRGARNNQGKTGVKTREQFSAELAEASPDIEVLGDYVNVHTKIKVRCHVCGHVWSAVPGALLRGHGCPRCARSGTSFMEQFLLYALRQALAGETVLSRDKTTIGMELDILIPSKRLAVEPGVWFLHKRNVKRDGEKRRRCHEADIRLVTIYDQFPQDMESPFDDDCLTYPFDLNSGDRSALRDLAIGLIKDAGGICEFSADDWARIEEIATEESRAQSPDQFVERLHAIHPNIEVVGKYVNVNTRVRVRCNVCGRVWDALPASLLAGDGCRTCGTKRAHDQLRKSQDDFIEQVREANPDIEVLGEYVSRHGKVHARCRVCGHEWDPVAASLLRGSNHKGWKGIHGKLKL</sequence>
<accession>A0ABM7EV72</accession>
<keyword evidence="2" id="KW-1185">Reference proteome</keyword>
<name>A0ABM7EV72_9BIFI</name>
<dbReference type="Proteomes" id="UP000035061">
    <property type="component" value="Chromosome"/>
</dbReference>
<dbReference type="PANTHER" id="PTHR37317:SF1">
    <property type="entry name" value="ZINC-RIBBON DOMAIN-CONTAINING PROTEIN-RELATED"/>
    <property type="match status" value="1"/>
</dbReference>
<dbReference type="RefSeq" id="WP_003835180.1">
    <property type="nucleotide sequence ID" value="NZ_JDTP01000057.1"/>
</dbReference>
<gene>
    <name evidence="1" type="ORF">BBCT_0725</name>
</gene>
<evidence type="ECO:0008006" key="3">
    <source>
        <dbReference type="Google" id="ProtNLM"/>
    </source>
</evidence>
<protein>
    <recommendedName>
        <fullName evidence="3">Zinc-ribbon domain-containing protein</fullName>
    </recommendedName>
</protein>
<evidence type="ECO:0000313" key="1">
    <source>
        <dbReference type="EMBL" id="BAR01693.1"/>
    </source>
</evidence>
<dbReference type="PANTHER" id="PTHR37317">
    <property type="entry name" value="BLR8090 PROTEIN"/>
    <property type="match status" value="1"/>
</dbReference>
<reference evidence="1 2" key="1">
    <citation type="submission" date="2012-02" db="EMBL/GenBank/DDBJ databases">
        <title>Complete genome sequence of Bifidobacterium catenulatum JCM 1194.</title>
        <authorList>
            <person name="Toh H."/>
            <person name="Oshima K."/>
            <person name="Morita H."/>
            <person name="Hattori M."/>
        </authorList>
    </citation>
    <scope>NUCLEOTIDE SEQUENCE [LARGE SCALE GENOMIC DNA]</scope>
    <source>
        <strain evidence="1 2">JCM 1194</strain>
    </source>
</reference>
<dbReference type="EMBL" id="AP012325">
    <property type="protein sequence ID" value="BAR01693.1"/>
    <property type="molecule type" value="Genomic_DNA"/>
</dbReference>
<proteinExistence type="predicted"/>
<evidence type="ECO:0000313" key="2">
    <source>
        <dbReference type="Proteomes" id="UP000035061"/>
    </source>
</evidence>
<organism evidence="1 2">
    <name type="scientific">Bifidobacterium catenulatum DSM 16992 = JCM 1194 = LMG 11043</name>
    <dbReference type="NCBI Taxonomy" id="566552"/>
    <lineage>
        <taxon>Bacteria</taxon>
        <taxon>Bacillati</taxon>
        <taxon>Actinomycetota</taxon>
        <taxon>Actinomycetes</taxon>
        <taxon>Bifidobacteriales</taxon>
        <taxon>Bifidobacteriaceae</taxon>
        <taxon>Bifidobacterium</taxon>
    </lineage>
</organism>